<proteinExistence type="predicted"/>
<evidence type="ECO:0000256" key="2">
    <source>
        <dbReference type="SAM" id="SignalP"/>
    </source>
</evidence>
<evidence type="ECO:0000313" key="4">
    <source>
        <dbReference type="Proteomes" id="UP001314205"/>
    </source>
</evidence>
<dbReference type="EMBL" id="CAVLGL010000081">
    <property type="protein sequence ID" value="CAK1586829.1"/>
    <property type="molecule type" value="Genomic_DNA"/>
</dbReference>
<evidence type="ECO:0000256" key="1">
    <source>
        <dbReference type="SAM" id="MobiDB-lite"/>
    </source>
</evidence>
<dbReference type="AlphaFoldDB" id="A0AAV1KW04"/>
<feature type="signal peptide" evidence="2">
    <location>
        <begin position="1"/>
        <end position="18"/>
    </location>
</feature>
<feature type="region of interest" description="Disordered" evidence="1">
    <location>
        <begin position="127"/>
        <end position="163"/>
    </location>
</feature>
<accession>A0AAV1KW04</accession>
<feature type="chain" id="PRO_5043976462" evidence="2">
    <location>
        <begin position="19"/>
        <end position="195"/>
    </location>
</feature>
<keyword evidence="4" id="KW-1185">Reference proteome</keyword>
<name>A0AAV1KW04_9NEOP</name>
<dbReference type="Proteomes" id="UP001314205">
    <property type="component" value="Unassembled WGS sequence"/>
</dbReference>
<comment type="caution">
    <text evidence="3">The sequence shown here is derived from an EMBL/GenBank/DDBJ whole genome shotgun (WGS) entry which is preliminary data.</text>
</comment>
<keyword evidence="2" id="KW-0732">Signal</keyword>
<gene>
    <name evidence="3" type="ORF">PARMNEM_LOCUS7730</name>
</gene>
<evidence type="ECO:0000313" key="3">
    <source>
        <dbReference type="EMBL" id="CAK1586829.1"/>
    </source>
</evidence>
<organism evidence="3 4">
    <name type="scientific">Parnassius mnemosyne</name>
    <name type="common">clouded apollo</name>
    <dbReference type="NCBI Taxonomy" id="213953"/>
    <lineage>
        <taxon>Eukaryota</taxon>
        <taxon>Metazoa</taxon>
        <taxon>Ecdysozoa</taxon>
        <taxon>Arthropoda</taxon>
        <taxon>Hexapoda</taxon>
        <taxon>Insecta</taxon>
        <taxon>Pterygota</taxon>
        <taxon>Neoptera</taxon>
        <taxon>Endopterygota</taxon>
        <taxon>Lepidoptera</taxon>
        <taxon>Glossata</taxon>
        <taxon>Ditrysia</taxon>
        <taxon>Papilionoidea</taxon>
        <taxon>Papilionidae</taxon>
        <taxon>Parnassiinae</taxon>
        <taxon>Parnassini</taxon>
        <taxon>Parnassius</taxon>
        <taxon>Driopa</taxon>
    </lineage>
</organism>
<reference evidence="3 4" key="1">
    <citation type="submission" date="2023-11" db="EMBL/GenBank/DDBJ databases">
        <authorList>
            <person name="Hedman E."/>
            <person name="Englund M."/>
            <person name="Stromberg M."/>
            <person name="Nyberg Akerstrom W."/>
            <person name="Nylinder S."/>
            <person name="Jareborg N."/>
            <person name="Kallberg Y."/>
            <person name="Kronander E."/>
        </authorList>
    </citation>
    <scope>NUCLEOTIDE SEQUENCE [LARGE SCALE GENOMIC DNA]</scope>
</reference>
<sequence length="195" mass="21320">MAFIQFLVMAASACIVLGQRPFFAGSRPIGYPELENKTTTPVDELGNRFGEGTTQRLPIEALGDRDLVDRLSKLPLDKQPFWFINWQAIEANRQKPQTFPLRPNPFAQQPITGSGNSVISNANTVATENSGTSTDLGNRSGNANGDNSTVKTNSSSIFTPQSPLTKPIYESNIKHFFHTSWNGTTGSGRTAIPQY</sequence>
<protein>
    <submittedName>
        <fullName evidence="3">Uncharacterized protein</fullName>
    </submittedName>
</protein>